<evidence type="ECO:0000256" key="13">
    <source>
        <dbReference type="SAM" id="Phobius"/>
    </source>
</evidence>
<dbReference type="InterPro" id="IPR002528">
    <property type="entry name" value="MATE_fam"/>
</dbReference>
<protein>
    <recommendedName>
        <fullName evidence="4">Probable multidrug resistance protein NorM</fullName>
    </recommendedName>
    <alternativeName>
        <fullName evidence="12">Multidrug-efflux transporter</fullName>
    </alternativeName>
</protein>
<evidence type="ECO:0000313" key="15">
    <source>
        <dbReference type="Proteomes" id="UP000290106"/>
    </source>
</evidence>
<feature type="transmembrane region" description="Helical" evidence="13">
    <location>
        <begin position="351"/>
        <end position="375"/>
    </location>
</feature>
<dbReference type="OrthoDB" id="62420at2"/>
<feature type="transmembrane region" description="Helical" evidence="13">
    <location>
        <begin position="411"/>
        <end position="430"/>
    </location>
</feature>
<dbReference type="AlphaFoldDB" id="A0A4Q1RFG1"/>
<dbReference type="PIRSF" id="PIRSF006603">
    <property type="entry name" value="DinF"/>
    <property type="match status" value="1"/>
</dbReference>
<keyword evidence="8 13" id="KW-0812">Transmembrane</keyword>
<dbReference type="PANTHER" id="PTHR43298:SF2">
    <property type="entry name" value="FMN_FAD EXPORTER YEEO-RELATED"/>
    <property type="match status" value="1"/>
</dbReference>
<name>A0A4Q1RFG1_9FIRM</name>
<keyword evidence="6" id="KW-0050">Antiport</keyword>
<reference evidence="14 15" key="1">
    <citation type="submission" date="2019-01" db="EMBL/GenBank/DDBJ databases">
        <title>Blautia sp. nov. KGMB01111 isolated human feces.</title>
        <authorList>
            <person name="Park J.-E."/>
            <person name="Kim J.-S."/>
            <person name="Park S.-H."/>
        </authorList>
    </citation>
    <scope>NUCLEOTIDE SEQUENCE [LARGE SCALE GENOMIC DNA]</scope>
    <source>
        <strain evidence="14 15">KGMB01111</strain>
    </source>
</reference>
<proteinExistence type="inferred from homology"/>
<feature type="transmembrane region" description="Helical" evidence="13">
    <location>
        <begin position="48"/>
        <end position="71"/>
    </location>
</feature>
<evidence type="ECO:0000256" key="7">
    <source>
        <dbReference type="ARBA" id="ARBA00022475"/>
    </source>
</evidence>
<dbReference type="GO" id="GO:0015297">
    <property type="term" value="F:antiporter activity"/>
    <property type="evidence" value="ECO:0007669"/>
    <property type="project" value="UniProtKB-KW"/>
</dbReference>
<gene>
    <name evidence="14" type="ORF">ETP43_03260</name>
</gene>
<dbReference type="Pfam" id="PF01554">
    <property type="entry name" value="MatE"/>
    <property type="match status" value="2"/>
</dbReference>
<dbReference type="CDD" id="cd13137">
    <property type="entry name" value="MATE_NorM_like"/>
    <property type="match status" value="1"/>
</dbReference>
<evidence type="ECO:0000256" key="11">
    <source>
        <dbReference type="ARBA" id="ARBA00023136"/>
    </source>
</evidence>
<keyword evidence="15" id="KW-1185">Reference proteome</keyword>
<comment type="caution">
    <text evidence="14">The sequence shown here is derived from an EMBL/GenBank/DDBJ whole genome shotgun (WGS) entry which is preliminary data.</text>
</comment>
<evidence type="ECO:0000256" key="4">
    <source>
        <dbReference type="ARBA" id="ARBA00020268"/>
    </source>
</evidence>
<organism evidence="14 15">
    <name type="scientific">Blautia faecicola</name>
    <dbReference type="NCBI Taxonomy" id="2509240"/>
    <lineage>
        <taxon>Bacteria</taxon>
        <taxon>Bacillati</taxon>
        <taxon>Bacillota</taxon>
        <taxon>Clostridia</taxon>
        <taxon>Lachnospirales</taxon>
        <taxon>Lachnospiraceae</taxon>
        <taxon>Blautia</taxon>
    </lineage>
</organism>
<keyword evidence="10" id="KW-0406">Ion transport</keyword>
<evidence type="ECO:0000256" key="1">
    <source>
        <dbReference type="ARBA" id="ARBA00003408"/>
    </source>
</evidence>
<feature type="transmembrane region" description="Helical" evidence="13">
    <location>
        <begin position="92"/>
        <end position="114"/>
    </location>
</feature>
<feature type="transmembrane region" description="Helical" evidence="13">
    <location>
        <begin position="163"/>
        <end position="184"/>
    </location>
</feature>
<keyword evidence="5" id="KW-0813">Transport</keyword>
<dbReference type="RefSeq" id="WP_129257023.1">
    <property type="nucleotide sequence ID" value="NZ_SDKC01000001.1"/>
</dbReference>
<dbReference type="NCBIfam" id="TIGR00797">
    <property type="entry name" value="matE"/>
    <property type="match status" value="1"/>
</dbReference>
<dbReference type="Proteomes" id="UP000290106">
    <property type="component" value="Unassembled WGS sequence"/>
</dbReference>
<keyword evidence="9 13" id="KW-1133">Transmembrane helix</keyword>
<evidence type="ECO:0000256" key="9">
    <source>
        <dbReference type="ARBA" id="ARBA00022989"/>
    </source>
</evidence>
<evidence type="ECO:0000313" key="14">
    <source>
        <dbReference type="EMBL" id="RXS74336.1"/>
    </source>
</evidence>
<dbReference type="GO" id="GO:0005886">
    <property type="term" value="C:plasma membrane"/>
    <property type="evidence" value="ECO:0007669"/>
    <property type="project" value="UniProtKB-SubCell"/>
</dbReference>
<evidence type="ECO:0000256" key="6">
    <source>
        <dbReference type="ARBA" id="ARBA00022449"/>
    </source>
</evidence>
<evidence type="ECO:0000256" key="2">
    <source>
        <dbReference type="ARBA" id="ARBA00004651"/>
    </source>
</evidence>
<keyword evidence="11 13" id="KW-0472">Membrane</keyword>
<evidence type="ECO:0000256" key="10">
    <source>
        <dbReference type="ARBA" id="ARBA00023065"/>
    </source>
</evidence>
<accession>A0A4Q1RFG1</accession>
<feature type="transmembrane region" description="Helical" evidence="13">
    <location>
        <begin position="16"/>
        <end position="36"/>
    </location>
</feature>
<evidence type="ECO:0000256" key="3">
    <source>
        <dbReference type="ARBA" id="ARBA00010199"/>
    </source>
</evidence>
<keyword evidence="7" id="KW-1003">Cell membrane</keyword>
<feature type="transmembrane region" description="Helical" evidence="13">
    <location>
        <begin position="315"/>
        <end position="339"/>
    </location>
</feature>
<comment type="function">
    <text evidence="1">Multidrug efflux pump.</text>
</comment>
<dbReference type="EMBL" id="SDKC01000001">
    <property type="protein sequence ID" value="RXS74336.1"/>
    <property type="molecule type" value="Genomic_DNA"/>
</dbReference>
<comment type="subcellular location">
    <subcellularLocation>
        <location evidence="2">Cell membrane</location>
        <topology evidence="2">Multi-pass membrane protein</topology>
    </subcellularLocation>
</comment>
<dbReference type="GO" id="GO:0006811">
    <property type="term" value="P:monoatomic ion transport"/>
    <property type="evidence" value="ECO:0007669"/>
    <property type="project" value="UniProtKB-KW"/>
</dbReference>
<dbReference type="PANTHER" id="PTHR43298">
    <property type="entry name" value="MULTIDRUG RESISTANCE PROTEIN NORM-RELATED"/>
    <property type="match status" value="1"/>
</dbReference>
<sequence length="450" mass="47910">MREQRGWELRGEIGQVWRLSLPAILTQITTIAMQYIDSAMVGTLGANASAAIGLVASTTWLFGGITYAISAGFSVQVAHHIGGKKEREARQVVCHGLLVALLVSGLLCLIGLSISGKLPVWLGGNPEIRKDASAYFMVYALMVPFSQINSLNSSFLQCSGDMVTPSILNAVMCVLDVIFNALLIPRFGVMGAGMGTALACACISLTMTARCCIHNEKLHLRRAEGVHFDPEILKKAFRIGTPVAVQEIAMNSAMVAATMIIAPLGAVSIAANSFAVTAESLCYMPGYGIGSAATTLVGRSVGAGEAKQAKRYGNICTAMGVCFMAATGAVMMLICPLVFRMLTPDSSVRSLAAQVLRIELLAEPLFGASIVAAGALRGAGDTFVPSLMNLGSIWIVRLGLAMILVRRLGLHGMWIAMAVELCVRGCLMLYRQRTSKYYNLYKKETVAENA</sequence>
<evidence type="ECO:0000256" key="5">
    <source>
        <dbReference type="ARBA" id="ARBA00022448"/>
    </source>
</evidence>
<dbReference type="GO" id="GO:0042910">
    <property type="term" value="F:xenobiotic transmembrane transporter activity"/>
    <property type="evidence" value="ECO:0007669"/>
    <property type="project" value="InterPro"/>
</dbReference>
<evidence type="ECO:0000256" key="8">
    <source>
        <dbReference type="ARBA" id="ARBA00022692"/>
    </source>
</evidence>
<comment type="similarity">
    <text evidence="3">Belongs to the multi antimicrobial extrusion (MATE) (TC 2.A.66.1) family.</text>
</comment>
<evidence type="ECO:0000256" key="12">
    <source>
        <dbReference type="ARBA" id="ARBA00031636"/>
    </source>
</evidence>
<dbReference type="InterPro" id="IPR048279">
    <property type="entry name" value="MdtK-like"/>
</dbReference>
<feature type="transmembrane region" description="Helical" evidence="13">
    <location>
        <begin position="387"/>
        <end position="405"/>
    </location>
</feature>
<feature type="transmembrane region" description="Helical" evidence="13">
    <location>
        <begin position="134"/>
        <end position="151"/>
    </location>
</feature>
<dbReference type="InterPro" id="IPR050222">
    <property type="entry name" value="MATE_MdtK"/>
</dbReference>